<sequence>MARGFFGCLKACLCFYCLVTSSAAEINLQKLPQHVIKNFCFPPFSFFKNLPSDDIDLYNPEFNFDLPFSFFQLFWKIEDWC</sequence>
<feature type="chain" id="PRO_5043462427" evidence="1">
    <location>
        <begin position="25"/>
        <end position="81"/>
    </location>
</feature>
<name>A0AAV7G8K5_DENCH</name>
<gene>
    <name evidence="2" type="ORF">IEQ34_019412</name>
</gene>
<organism evidence="2 3">
    <name type="scientific">Dendrobium chrysotoxum</name>
    <name type="common">Orchid</name>
    <dbReference type="NCBI Taxonomy" id="161865"/>
    <lineage>
        <taxon>Eukaryota</taxon>
        <taxon>Viridiplantae</taxon>
        <taxon>Streptophyta</taxon>
        <taxon>Embryophyta</taxon>
        <taxon>Tracheophyta</taxon>
        <taxon>Spermatophyta</taxon>
        <taxon>Magnoliopsida</taxon>
        <taxon>Liliopsida</taxon>
        <taxon>Asparagales</taxon>
        <taxon>Orchidaceae</taxon>
        <taxon>Epidendroideae</taxon>
        <taxon>Malaxideae</taxon>
        <taxon>Dendrobiinae</taxon>
        <taxon>Dendrobium</taxon>
    </lineage>
</organism>
<dbReference type="AlphaFoldDB" id="A0AAV7G8K5"/>
<protein>
    <submittedName>
        <fullName evidence="2">Uncharacterized protein</fullName>
    </submittedName>
</protein>
<keyword evidence="1" id="KW-0732">Signal</keyword>
<feature type="signal peptide" evidence="1">
    <location>
        <begin position="1"/>
        <end position="24"/>
    </location>
</feature>
<dbReference type="Proteomes" id="UP000775213">
    <property type="component" value="Unassembled WGS sequence"/>
</dbReference>
<evidence type="ECO:0000313" key="3">
    <source>
        <dbReference type="Proteomes" id="UP000775213"/>
    </source>
</evidence>
<proteinExistence type="predicted"/>
<reference evidence="2 3" key="1">
    <citation type="journal article" date="2021" name="Hortic Res">
        <title>Chromosome-scale assembly of the Dendrobium chrysotoxum genome enhances the understanding of orchid evolution.</title>
        <authorList>
            <person name="Zhang Y."/>
            <person name="Zhang G.Q."/>
            <person name="Zhang D."/>
            <person name="Liu X.D."/>
            <person name="Xu X.Y."/>
            <person name="Sun W.H."/>
            <person name="Yu X."/>
            <person name="Zhu X."/>
            <person name="Wang Z.W."/>
            <person name="Zhao X."/>
            <person name="Zhong W.Y."/>
            <person name="Chen H."/>
            <person name="Yin W.L."/>
            <person name="Huang T."/>
            <person name="Niu S.C."/>
            <person name="Liu Z.J."/>
        </authorList>
    </citation>
    <scope>NUCLEOTIDE SEQUENCE [LARGE SCALE GENOMIC DNA]</scope>
    <source>
        <strain evidence="2">Lindl</strain>
    </source>
</reference>
<keyword evidence="3" id="KW-1185">Reference proteome</keyword>
<dbReference type="EMBL" id="JAGFBR010000017">
    <property type="protein sequence ID" value="KAH0452113.1"/>
    <property type="molecule type" value="Genomic_DNA"/>
</dbReference>
<comment type="caution">
    <text evidence="2">The sequence shown here is derived from an EMBL/GenBank/DDBJ whole genome shotgun (WGS) entry which is preliminary data.</text>
</comment>
<evidence type="ECO:0000256" key="1">
    <source>
        <dbReference type="SAM" id="SignalP"/>
    </source>
</evidence>
<evidence type="ECO:0000313" key="2">
    <source>
        <dbReference type="EMBL" id="KAH0452113.1"/>
    </source>
</evidence>
<accession>A0AAV7G8K5</accession>